<organism evidence="4 5">
    <name type="scientific">Pedococcus aerophilus</name>
    <dbReference type="NCBI Taxonomy" id="436356"/>
    <lineage>
        <taxon>Bacteria</taxon>
        <taxon>Bacillati</taxon>
        <taxon>Actinomycetota</taxon>
        <taxon>Actinomycetes</taxon>
        <taxon>Micrococcales</taxon>
        <taxon>Intrasporangiaceae</taxon>
        <taxon>Pedococcus</taxon>
    </lineage>
</organism>
<proteinExistence type="predicted"/>
<protein>
    <submittedName>
        <fullName evidence="4">DNA-3-methyladenine glycosylase 2 family protein</fullName>
    </submittedName>
</protein>
<dbReference type="EMBL" id="BAAARN010000005">
    <property type="protein sequence ID" value="GAA2739398.1"/>
    <property type="molecule type" value="Genomic_DNA"/>
</dbReference>
<dbReference type="Gene3D" id="1.10.340.30">
    <property type="entry name" value="Hypothetical protein, domain 2"/>
    <property type="match status" value="1"/>
</dbReference>
<dbReference type="Proteomes" id="UP001501326">
    <property type="component" value="Unassembled WGS sequence"/>
</dbReference>
<dbReference type="SUPFAM" id="SSF48150">
    <property type="entry name" value="DNA-glycosylase"/>
    <property type="match status" value="1"/>
</dbReference>
<keyword evidence="2" id="KW-0234">DNA repair</keyword>
<keyword evidence="5" id="KW-1185">Reference proteome</keyword>
<dbReference type="InterPro" id="IPR051912">
    <property type="entry name" value="Alkylbase_DNA_Glycosylase/TA"/>
</dbReference>
<evidence type="ECO:0000256" key="2">
    <source>
        <dbReference type="ARBA" id="ARBA00023204"/>
    </source>
</evidence>
<accession>A0ABP6HCP8</accession>
<sequence>MSPTPEQTRVWRPSRPVSVGLVISVLRRGGGDPTFQSDRGQGWWLGLPTPQGPVTLRLVQRSDDGEVSAWAWGPGADWALSQVPSLLGGDDDESGFVAHHPQVARAHRRYAAWHVPRSGLVLHALVPAVIEQKVTGQEAFGGYRTLVHRFGSRAPGPGEARRLWVAPDAATWAAVPSWEWLKASVDGARSGTAVRAAKSAGRLEECAAMSTTDARARLRAIPGIGVWTSSEVAQRALGDADAVSFGDYHVAKNITWALLGEARDDDVLAELLEPYRGHRYRVQRLLELDGQFRPRHGPRMSPRTHLPTRRG</sequence>
<name>A0ABP6HCP8_9MICO</name>
<dbReference type="PANTHER" id="PTHR43003:SF6">
    <property type="entry name" value="DNA GLYCOSYLASE"/>
    <property type="match status" value="1"/>
</dbReference>
<feature type="region of interest" description="Disordered" evidence="3">
    <location>
        <begin position="292"/>
        <end position="311"/>
    </location>
</feature>
<reference evidence="5" key="1">
    <citation type="journal article" date="2019" name="Int. J. Syst. Evol. Microbiol.">
        <title>The Global Catalogue of Microorganisms (GCM) 10K type strain sequencing project: providing services to taxonomists for standard genome sequencing and annotation.</title>
        <authorList>
            <consortium name="The Broad Institute Genomics Platform"/>
            <consortium name="The Broad Institute Genome Sequencing Center for Infectious Disease"/>
            <person name="Wu L."/>
            <person name="Ma J."/>
        </authorList>
    </citation>
    <scope>NUCLEOTIDE SEQUENCE [LARGE SCALE GENOMIC DNA]</scope>
    <source>
        <strain evidence="5">JCM 16378</strain>
    </source>
</reference>
<evidence type="ECO:0000313" key="5">
    <source>
        <dbReference type="Proteomes" id="UP001501326"/>
    </source>
</evidence>
<keyword evidence="1" id="KW-0227">DNA damage</keyword>
<comment type="caution">
    <text evidence="4">The sequence shown here is derived from an EMBL/GenBank/DDBJ whole genome shotgun (WGS) entry which is preliminary data.</text>
</comment>
<dbReference type="PANTHER" id="PTHR43003">
    <property type="entry name" value="DNA-3-METHYLADENINE GLYCOSYLASE"/>
    <property type="match status" value="1"/>
</dbReference>
<evidence type="ECO:0000313" key="4">
    <source>
        <dbReference type="EMBL" id="GAA2739398.1"/>
    </source>
</evidence>
<dbReference type="RefSeq" id="WP_344195892.1">
    <property type="nucleotide sequence ID" value="NZ_BAAARN010000005.1"/>
</dbReference>
<gene>
    <name evidence="4" type="ORF">GCM10009867_35300</name>
</gene>
<dbReference type="InterPro" id="IPR011257">
    <property type="entry name" value="DNA_glycosylase"/>
</dbReference>
<evidence type="ECO:0000256" key="3">
    <source>
        <dbReference type="SAM" id="MobiDB-lite"/>
    </source>
</evidence>
<evidence type="ECO:0000256" key="1">
    <source>
        <dbReference type="ARBA" id="ARBA00022763"/>
    </source>
</evidence>